<accession>A0A177AMM6</accession>
<proteinExistence type="inferred from homology"/>
<feature type="compositionally biased region" description="Low complexity" evidence="3">
    <location>
        <begin position="57"/>
        <end position="67"/>
    </location>
</feature>
<dbReference type="eggNOG" id="KOG4776">
    <property type="taxonomic scope" value="Eukaryota"/>
</dbReference>
<dbReference type="InterPro" id="IPR027124">
    <property type="entry name" value="Swc5/CFDP1/2"/>
</dbReference>
<dbReference type="GeneID" id="36283394"/>
<organism evidence="5">
    <name type="scientific">Pseudogymnoascus destructans</name>
    <dbReference type="NCBI Taxonomy" id="655981"/>
    <lineage>
        <taxon>Eukaryota</taxon>
        <taxon>Fungi</taxon>
        <taxon>Dikarya</taxon>
        <taxon>Ascomycota</taxon>
        <taxon>Pezizomycotina</taxon>
        <taxon>Leotiomycetes</taxon>
        <taxon>Thelebolales</taxon>
        <taxon>Thelebolaceae</taxon>
        <taxon>Pseudogymnoascus</taxon>
    </lineage>
</organism>
<feature type="domain" description="BCNT-C" evidence="4">
    <location>
        <begin position="303"/>
        <end position="382"/>
    </location>
</feature>
<dbReference type="AlphaFoldDB" id="A0A177AMM6"/>
<evidence type="ECO:0000313" key="5">
    <source>
        <dbReference type="EMBL" id="OAF63329.2"/>
    </source>
</evidence>
<feature type="region of interest" description="Disordered" evidence="3">
    <location>
        <begin position="252"/>
        <end position="283"/>
    </location>
</feature>
<dbReference type="VEuPathDB" id="FungiDB:GMDG_06650"/>
<gene>
    <name evidence="5" type="primary">SWC5</name>
    <name evidence="5" type="ORF">VC83_00295</name>
</gene>
<feature type="region of interest" description="Disordered" evidence="3">
    <location>
        <begin position="177"/>
        <end position="199"/>
    </location>
</feature>
<protein>
    <recommendedName>
        <fullName evidence="2">SWR1-complex protein 5</fullName>
    </recommendedName>
</protein>
<name>A0A177AMM6_9PEZI</name>
<dbReference type="InterPro" id="IPR011421">
    <property type="entry name" value="BCNT-C"/>
</dbReference>
<dbReference type="PANTHER" id="PTHR48407">
    <property type="entry name" value="CRANIOFACIAL DEVELOPMENT PROTEIN 1"/>
    <property type="match status" value="1"/>
</dbReference>
<feature type="compositionally biased region" description="Acidic residues" evidence="3">
    <location>
        <begin position="68"/>
        <end position="78"/>
    </location>
</feature>
<dbReference type="Proteomes" id="UP000077154">
    <property type="component" value="Unassembled WGS sequence"/>
</dbReference>
<dbReference type="GO" id="GO:0000812">
    <property type="term" value="C:Swr1 complex"/>
    <property type="evidence" value="ECO:0007669"/>
    <property type="project" value="TreeGrafter"/>
</dbReference>
<evidence type="ECO:0000259" key="4">
    <source>
        <dbReference type="PROSITE" id="PS51279"/>
    </source>
</evidence>
<evidence type="ECO:0000256" key="1">
    <source>
        <dbReference type="ARBA" id="ARBA00010465"/>
    </source>
</evidence>
<feature type="region of interest" description="Disordered" evidence="3">
    <location>
        <begin position="44"/>
        <end position="164"/>
    </location>
</feature>
<evidence type="ECO:0000256" key="2">
    <source>
        <dbReference type="ARBA" id="ARBA00019138"/>
    </source>
</evidence>
<dbReference type="EMBL" id="KV441386">
    <property type="protein sequence ID" value="OAF63329.2"/>
    <property type="molecule type" value="Genomic_DNA"/>
</dbReference>
<dbReference type="PANTHER" id="PTHR48407:SF1">
    <property type="entry name" value="CRANIOFACIAL DEVELOPMENT PROTEIN 1"/>
    <property type="match status" value="1"/>
</dbReference>
<reference evidence="5" key="1">
    <citation type="submission" date="2016-03" db="EMBL/GenBank/DDBJ databases">
        <title>Updated assembly of Pseudogymnoascus destructans, the fungus causing white-nose syndrome of bats.</title>
        <authorList>
            <person name="Palmer J.M."/>
            <person name="Drees K.P."/>
            <person name="Foster J.T."/>
            <person name="Lindner D.L."/>
        </authorList>
    </citation>
    <scope>NUCLEOTIDE SEQUENCE [LARGE SCALE GENOMIC DNA]</scope>
    <source>
        <strain evidence="5">20631-21</strain>
    </source>
</reference>
<dbReference type="Pfam" id="PF07572">
    <property type="entry name" value="BCNT"/>
    <property type="match status" value="1"/>
</dbReference>
<dbReference type="OrthoDB" id="445677at2759"/>
<feature type="compositionally biased region" description="Acidic residues" evidence="3">
    <location>
        <begin position="44"/>
        <end position="55"/>
    </location>
</feature>
<evidence type="ECO:0000256" key="3">
    <source>
        <dbReference type="SAM" id="MobiDB-lite"/>
    </source>
</evidence>
<feature type="compositionally biased region" description="Low complexity" evidence="3">
    <location>
        <begin position="259"/>
        <end position="275"/>
    </location>
</feature>
<dbReference type="RefSeq" id="XP_024328598.1">
    <property type="nucleotide sequence ID" value="XM_024463990.1"/>
</dbReference>
<sequence length="382" mass="40781">MGTRGTLGGREVEASRGIAMSIICIHSTVTMAPSIIDEIVEDENYASSEDDDFVPDEAAAAVASASESESEAEGEGEGEAPAATKGKPAAKRKRGKPAAGEDAEDIGFENSGDEAIIGKGLKKQRRRRRGEEEEEDEGGEGGFVKTRRMAAAAEEERAPLVDTKNATVDVDALWASMVSGPPKQPAEHTPLPPSDTQALDAVGPVSKTAAAAASALTTLPGPNGDDTVTIQRTYNFAGKVHTETKVVPRDSAEARLYLASNPSPSTAAAPTSTSPPRRPTKLARRSVFEPVIDTAPPRPDLKLGVGMIRERLVAQQEVEKGRKLNTVEKSKMDWAGFVDKEGIREELEVAERGKGSYLQRKEFLERVEGKREEVRRGAVGRG</sequence>
<dbReference type="PROSITE" id="PS51279">
    <property type="entry name" value="BCNT_C"/>
    <property type="match status" value="1"/>
</dbReference>
<comment type="similarity">
    <text evidence="1">Belongs to the SWC5 family.</text>
</comment>